<dbReference type="PANTHER" id="PTHR14859">
    <property type="entry name" value="CALCOFLUOR WHITE HYPERSENSITIVE PROTEIN PRECURSOR"/>
    <property type="match status" value="1"/>
</dbReference>
<accession>A0ABT5BDZ6</accession>
<evidence type="ECO:0000313" key="3">
    <source>
        <dbReference type="Proteomes" id="UP001217838"/>
    </source>
</evidence>
<keyword evidence="3" id="KW-1185">Reference proteome</keyword>
<evidence type="ECO:0000259" key="1">
    <source>
        <dbReference type="Pfam" id="PF03372"/>
    </source>
</evidence>
<dbReference type="Proteomes" id="UP001217838">
    <property type="component" value="Unassembled WGS sequence"/>
</dbReference>
<sequence>MTRVLSLNLNFYGERHGPWCERRALVAAAIREARPDVVALQAVAREPERDDGLDQAAQLGCCVPGYEVVYRAAAVHADGREEGLAFLSRYPLLDLRVHALSRREDSEDTFRRALLHGLFAAPGGPLHLVDAHFSWVEAQARDNVSEALAYLGAVEGPAALVGDFNQAPTSEALARLRDAGLVDAWAALRPEAPGYTFYEDGSLRRRIDYQLLDRRLAPQLRRADLVLDGPGERRASDHAGLLVTLDDRARA</sequence>
<feature type="domain" description="Endonuclease/exonuclease/phosphatase" evidence="1">
    <location>
        <begin position="5"/>
        <end position="238"/>
    </location>
</feature>
<dbReference type="SUPFAM" id="SSF56219">
    <property type="entry name" value="DNase I-like"/>
    <property type="match status" value="1"/>
</dbReference>
<dbReference type="Gene3D" id="3.60.10.10">
    <property type="entry name" value="Endonuclease/exonuclease/phosphatase"/>
    <property type="match status" value="1"/>
</dbReference>
<dbReference type="Pfam" id="PF03372">
    <property type="entry name" value="Exo_endo_phos"/>
    <property type="match status" value="1"/>
</dbReference>
<dbReference type="InterPro" id="IPR051916">
    <property type="entry name" value="GPI-anchor_lipid_remodeler"/>
</dbReference>
<comment type="caution">
    <text evidence="2">The sequence shown here is derived from an EMBL/GenBank/DDBJ whole genome shotgun (WGS) entry which is preliminary data.</text>
</comment>
<name>A0ABT5BDZ6_9BACT</name>
<dbReference type="EMBL" id="JAQNDN010000019">
    <property type="protein sequence ID" value="MDC0671928.1"/>
    <property type="molecule type" value="Genomic_DNA"/>
</dbReference>
<keyword evidence="2" id="KW-0255">Endonuclease</keyword>
<dbReference type="PANTHER" id="PTHR14859:SF1">
    <property type="entry name" value="PGAP2-INTERACTING PROTEIN"/>
    <property type="match status" value="1"/>
</dbReference>
<dbReference type="InterPro" id="IPR005135">
    <property type="entry name" value="Endo/exonuclease/phosphatase"/>
</dbReference>
<evidence type="ECO:0000313" key="2">
    <source>
        <dbReference type="EMBL" id="MDC0671928.1"/>
    </source>
</evidence>
<organism evidence="2 3">
    <name type="scientific">Nannocystis radixulma</name>
    <dbReference type="NCBI Taxonomy" id="2995305"/>
    <lineage>
        <taxon>Bacteria</taxon>
        <taxon>Pseudomonadati</taxon>
        <taxon>Myxococcota</taxon>
        <taxon>Polyangia</taxon>
        <taxon>Nannocystales</taxon>
        <taxon>Nannocystaceae</taxon>
        <taxon>Nannocystis</taxon>
    </lineage>
</organism>
<keyword evidence="2" id="KW-0378">Hydrolase</keyword>
<reference evidence="2 3" key="1">
    <citation type="submission" date="2022-11" db="EMBL/GenBank/DDBJ databases">
        <title>Minimal conservation of predation-associated metabolite biosynthetic gene clusters underscores biosynthetic potential of Myxococcota including descriptions for ten novel species: Archangium lansinium sp. nov., Myxococcus landrumus sp. nov., Nannocystis bai.</title>
        <authorList>
            <person name="Ahearne A."/>
            <person name="Stevens C."/>
            <person name="Dowd S."/>
        </authorList>
    </citation>
    <scope>NUCLEOTIDE SEQUENCE [LARGE SCALE GENOMIC DNA]</scope>
    <source>
        <strain evidence="2 3">NCELM</strain>
    </source>
</reference>
<protein>
    <submittedName>
        <fullName evidence="2">Endonuclease/exonuclease/phosphatase family protein</fullName>
    </submittedName>
</protein>
<dbReference type="InterPro" id="IPR036691">
    <property type="entry name" value="Endo/exonu/phosph_ase_sf"/>
</dbReference>
<keyword evidence="2" id="KW-0540">Nuclease</keyword>
<proteinExistence type="predicted"/>
<dbReference type="RefSeq" id="WP_272002857.1">
    <property type="nucleotide sequence ID" value="NZ_JAQNDN010000019.1"/>
</dbReference>
<dbReference type="GO" id="GO:0004519">
    <property type="term" value="F:endonuclease activity"/>
    <property type="evidence" value="ECO:0007669"/>
    <property type="project" value="UniProtKB-KW"/>
</dbReference>
<gene>
    <name evidence="2" type="ORF">POL58_29555</name>
</gene>